<dbReference type="GO" id="GO:0035725">
    <property type="term" value="P:sodium ion transmembrane transport"/>
    <property type="evidence" value="ECO:0007669"/>
    <property type="project" value="TreeGrafter"/>
</dbReference>
<dbReference type="InterPro" id="IPR018488">
    <property type="entry name" value="cNMP-bd_CS"/>
</dbReference>
<dbReference type="PROSITE" id="PS50042">
    <property type="entry name" value="CNMP_BINDING_3"/>
    <property type="match status" value="1"/>
</dbReference>
<dbReference type="OMA" id="RRHIAWN"/>
<gene>
    <name evidence="4" type="ORF">PHYSODRAFT_498048</name>
</gene>
<dbReference type="KEGG" id="psoj:PHYSODRAFT_498048"/>
<keyword evidence="5" id="KW-1185">Reference proteome</keyword>
<evidence type="ECO:0000313" key="5">
    <source>
        <dbReference type="Proteomes" id="UP000002640"/>
    </source>
</evidence>
<dbReference type="GO" id="GO:0003254">
    <property type="term" value="P:regulation of membrane depolarization"/>
    <property type="evidence" value="ECO:0007669"/>
    <property type="project" value="TreeGrafter"/>
</dbReference>
<evidence type="ECO:0000256" key="1">
    <source>
        <dbReference type="SAM" id="MobiDB-lite"/>
    </source>
</evidence>
<feature type="compositionally biased region" description="Polar residues" evidence="1">
    <location>
        <begin position="866"/>
        <end position="878"/>
    </location>
</feature>
<sequence length="956" mass="105835">MNSTRPRSEGEQVGSTIGREKDTLRSSQSHVDSRPEESPRRPGAPSFHSNNAIVTPPATASVMPAGTLGTVSGALGGSVRSIASVKLTSRVGSRPRPIPRLKKRVRALITRLRTPMSPFSRTARVRSFILLIAFCVHTLGFPYEEAFHNGGRAWFISIDATTEMIFFADFLLAFNTSFVNKRGVLVVSRRHIAWNFLTGSFVFQLLAAVPIVTASIMTSGGAGNAVYLESVNDAFQRFSHTLIDMAIRSHRIVHILRLLREVGQVRDARIDKSVLGWLLYSRYSHLLRIVWIVGAVMLIAHCVACCWRLLLIDSSAVDPSSIMARTCGAPIDPTVELEVYAECFYVAMQMLQGQSLTTHSVRENVFASCVNLLGSIVLAVIFGHVAMLVANFNANSTAYQRKMESVFAGMTKMQLPAPLRERIHQYYAHLWREYEALDGAPLERFAKELSHNLTLEVVLFKYMELAMHVPFWENCSPDFQKTLVLSLDTRVYLPDDFIVRRGEVGNEFYMINRGMCELVGSNDTQEHATEPLARRRSAATDHSEHPADTSTLYTTSYDGTIYPDRDDLGHGVHHHGRSARAAARYAHVSPDGFTQMNASVKALTRGQAFGEMALLMNYQRTANVRAMTYVEMCVLSRTAFQAVLTRYPADRKHVISQILISSLENNERFGIPCPLTAMVRSVFAGEVDGAGNGDKFITPRRAAKLIAWAVNPDVEDDSIKFALSAKLKDQLVVVRDQEFGVPTHSEEETPRQSEPEVESQVMKLESVQAQALALIQELQRGVQDSLYPPSPPQQIAVPTIQQRRSRFVSARSTSAPNFADLDSTAGRAADTNANEEADKDEDKVAKPPQTPPKPIQRAVTARWLKTSESSRPLRNPNTFAPLVRPRGPTGSSSQRFIQRVTNQLASLATSSTSTASASPTRYADQLFGTVQPSLDGAPSVNETSYRDDSNVSEARY</sequence>
<keyword evidence="2" id="KW-0812">Transmembrane</keyword>
<dbReference type="CDD" id="cd00038">
    <property type="entry name" value="CAP_ED"/>
    <property type="match status" value="1"/>
</dbReference>
<accession>G4ZI71</accession>
<feature type="transmembrane region" description="Helical" evidence="2">
    <location>
        <begin position="365"/>
        <end position="390"/>
    </location>
</feature>
<dbReference type="AlphaFoldDB" id="G4ZI71"/>
<protein>
    <recommendedName>
        <fullName evidence="3">Cyclic nucleotide-binding domain-containing protein</fullName>
    </recommendedName>
</protein>
<dbReference type="RefSeq" id="XP_009527178.1">
    <property type="nucleotide sequence ID" value="XM_009528883.1"/>
</dbReference>
<keyword evidence="2" id="KW-1133">Transmembrane helix</keyword>
<dbReference type="InterPro" id="IPR014710">
    <property type="entry name" value="RmlC-like_jellyroll"/>
</dbReference>
<dbReference type="GO" id="GO:0098855">
    <property type="term" value="C:HCN channel complex"/>
    <property type="evidence" value="ECO:0007669"/>
    <property type="project" value="TreeGrafter"/>
</dbReference>
<feature type="region of interest" description="Disordered" evidence="1">
    <location>
        <begin position="523"/>
        <end position="556"/>
    </location>
</feature>
<feature type="compositionally biased region" description="Basic and acidic residues" evidence="1">
    <location>
        <begin position="944"/>
        <end position="956"/>
    </location>
</feature>
<evidence type="ECO:0000259" key="3">
    <source>
        <dbReference type="PROSITE" id="PS50042"/>
    </source>
</evidence>
<feature type="domain" description="Cyclic nucleotide-binding" evidence="3">
    <location>
        <begin position="471"/>
        <end position="661"/>
    </location>
</feature>
<name>G4ZI71_PHYSP</name>
<feature type="region of interest" description="Disordered" evidence="1">
    <location>
        <begin position="800"/>
        <end position="894"/>
    </location>
</feature>
<evidence type="ECO:0000256" key="2">
    <source>
        <dbReference type="SAM" id="Phobius"/>
    </source>
</evidence>
<dbReference type="PROSITE" id="PS00889">
    <property type="entry name" value="CNMP_BINDING_2"/>
    <property type="match status" value="1"/>
</dbReference>
<feature type="region of interest" description="Disordered" evidence="1">
    <location>
        <begin position="908"/>
        <end position="956"/>
    </location>
</feature>
<feature type="transmembrane region" description="Helical" evidence="2">
    <location>
        <begin position="123"/>
        <end position="141"/>
    </location>
</feature>
<dbReference type="GO" id="GO:0005249">
    <property type="term" value="F:voltage-gated potassium channel activity"/>
    <property type="evidence" value="ECO:0007669"/>
    <property type="project" value="TreeGrafter"/>
</dbReference>
<dbReference type="InterPro" id="IPR018490">
    <property type="entry name" value="cNMP-bd_dom_sf"/>
</dbReference>
<reference evidence="4 5" key="1">
    <citation type="journal article" date="2006" name="Science">
        <title>Phytophthora genome sequences uncover evolutionary origins and mechanisms of pathogenesis.</title>
        <authorList>
            <person name="Tyler B.M."/>
            <person name="Tripathy S."/>
            <person name="Zhang X."/>
            <person name="Dehal P."/>
            <person name="Jiang R.H."/>
            <person name="Aerts A."/>
            <person name="Arredondo F.D."/>
            <person name="Baxter L."/>
            <person name="Bensasson D."/>
            <person name="Beynon J.L."/>
            <person name="Chapman J."/>
            <person name="Damasceno C.M."/>
            <person name="Dorrance A.E."/>
            <person name="Dou D."/>
            <person name="Dickerman A.W."/>
            <person name="Dubchak I.L."/>
            <person name="Garbelotto M."/>
            <person name="Gijzen M."/>
            <person name="Gordon S.G."/>
            <person name="Govers F."/>
            <person name="Grunwald N.J."/>
            <person name="Huang W."/>
            <person name="Ivors K.L."/>
            <person name="Jones R.W."/>
            <person name="Kamoun S."/>
            <person name="Krampis K."/>
            <person name="Lamour K.H."/>
            <person name="Lee M.K."/>
            <person name="McDonald W.H."/>
            <person name="Medina M."/>
            <person name="Meijer H.J."/>
            <person name="Nordberg E.K."/>
            <person name="Maclean D.J."/>
            <person name="Ospina-Giraldo M.D."/>
            <person name="Morris P.F."/>
            <person name="Phuntumart V."/>
            <person name="Putnam N.H."/>
            <person name="Rash S."/>
            <person name="Rose J.K."/>
            <person name="Sakihama Y."/>
            <person name="Salamov A.A."/>
            <person name="Savidor A."/>
            <person name="Scheuring C.F."/>
            <person name="Smith B.M."/>
            <person name="Sobral B.W."/>
            <person name="Terry A."/>
            <person name="Torto-Alalibo T.A."/>
            <person name="Win J."/>
            <person name="Xu Z."/>
            <person name="Zhang H."/>
            <person name="Grigoriev I.V."/>
            <person name="Rokhsar D.S."/>
            <person name="Boore J.L."/>
        </authorList>
    </citation>
    <scope>NUCLEOTIDE SEQUENCE [LARGE SCALE GENOMIC DNA]</scope>
    <source>
        <strain evidence="4 5">P6497</strain>
    </source>
</reference>
<organism evidence="4 5">
    <name type="scientific">Phytophthora sojae (strain P6497)</name>
    <name type="common">Soybean stem and root rot agent</name>
    <name type="synonym">Phytophthora megasperma f. sp. glycines</name>
    <dbReference type="NCBI Taxonomy" id="1094619"/>
    <lineage>
        <taxon>Eukaryota</taxon>
        <taxon>Sar</taxon>
        <taxon>Stramenopiles</taxon>
        <taxon>Oomycota</taxon>
        <taxon>Peronosporomycetes</taxon>
        <taxon>Peronosporales</taxon>
        <taxon>Peronosporaceae</taxon>
        <taxon>Phytophthora</taxon>
    </lineage>
</organism>
<dbReference type="InParanoid" id="G4ZI71"/>
<dbReference type="InterPro" id="IPR000595">
    <property type="entry name" value="cNMP-bd_dom"/>
</dbReference>
<feature type="compositionally biased region" description="Basic and acidic residues" evidence="1">
    <location>
        <begin position="524"/>
        <end position="547"/>
    </location>
</feature>
<dbReference type="SUPFAM" id="SSF81324">
    <property type="entry name" value="Voltage-gated potassium channels"/>
    <property type="match status" value="1"/>
</dbReference>
<dbReference type="Gene3D" id="1.10.287.70">
    <property type="match status" value="1"/>
</dbReference>
<dbReference type="GeneID" id="20657518"/>
<feature type="region of interest" description="Disordered" evidence="1">
    <location>
        <begin position="1"/>
        <end position="55"/>
    </location>
</feature>
<dbReference type="SMART" id="SM00100">
    <property type="entry name" value="cNMP"/>
    <property type="match status" value="1"/>
</dbReference>
<dbReference type="EMBL" id="JH159154">
    <property type="protein sequence ID" value="EGZ18120.1"/>
    <property type="molecule type" value="Genomic_DNA"/>
</dbReference>
<feature type="transmembrane region" description="Helical" evidence="2">
    <location>
        <begin position="289"/>
        <end position="311"/>
    </location>
</feature>
<keyword evidence="2" id="KW-0472">Membrane</keyword>
<dbReference type="Gene3D" id="2.60.120.10">
    <property type="entry name" value="Jelly Rolls"/>
    <property type="match status" value="1"/>
</dbReference>
<dbReference type="PROSITE" id="PS00888">
    <property type="entry name" value="CNMP_BINDING_1"/>
    <property type="match status" value="1"/>
</dbReference>
<feature type="transmembrane region" description="Helical" evidence="2">
    <location>
        <begin position="153"/>
        <end position="174"/>
    </location>
</feature>
<dbReference type="InterPro" id="IPR051413">
    <property type="entry name" value="K/Na_HCN_channel"/>
</dbReference>
<dbReference type="SUPFAM" id="SSF51206">
    <property type="entry name" value="cAMP-binding domain-like"/>
    <property type="match status" value="1"/>
</dbReference>
<proteinExistence type="predicted"/>
<feature type="compositionally biased region" description="Basic and acidic residues" evidence="1">
    <location>
        <begin position="31"/>
        <end position="40"/>
    </location>
</feature>
<dbReference type="Gene3D" id="1.10.287.630">
    <property type="entry name" value="Helix hairpin bin"/>
    <property type="match status" value="1"/>
</dbReference>
<dbReference type="Proteomes" id="UP000002640">
    <property type="component" value="Unassembled WGS sequence"/>
</dbReference>
<feature type="compositionally biased region" description="Basic and acidic residues" evidence="1">
    <location>
        <begin position="1"/>
        <end position="10"/>
    </location>
</feature>
<evidence type="ECO:0000313" key="4">
    <source>
        <dbReference type="EMBL" id="EGZ18120.1"/>
    </source>
</evidence>
<dbReference type="PANTHER" id="PTHR45689">
    <property type="entry name" value="I[[H]] CHANNEL, ISOFORM E"/>
    <property type="match status" value="1"/>
</dbReference>
<feature type="transmembrane region" description="Helical" evidence="2">
    <location>
        <begin position="194"/>
        <end position="217"/>
    </location>
</feature>
<dbReference type="PANTHER" id="PTHR45689:SF5">
    <property type="entry name" value="I[[H]] CHANNEL, ISOFORM E"/>
    <property type="match status" value="1"/>
</dbReference>
<feature type="compositionally biased region" description="Low complexity" evidence="1">
    <location>
        <begin position="908"/>
        <end position="918"/>
    </location>
</feature>
<dbReference type="Pfam" id="PF00027">
    <property type="entry name" value="cNMP_binding"/>
    <property type="match status" value="1"/>
</dbReference>